<reference evidence="3 4" key="1">
    <citation type="submission" date="2017-06" db="EMBL/GenBank/DDBJ databases">
        <authorList>
            <person name="Kim H.J."/>
            <person name="Triplett B.A."/>
        </authorList>
    </citation>
    <scope>NUCLEOTIDE SEQUENCE [LARGE SCALE GENOMIC DNA]</scope>
    <source>
        <strain evidence="3 4">DSM 25597</strain>
    </source>
</reference>
<feature type="compositionally biased region" description="Basic and acidic residues" evidence="1">
    <location>
        <begin position="165"/>
        <end position="179"/>
    </location>
</feature>
<proteinExistence type="predicted"/>
<protein>
    <submittedName>
        <fullName evidence="3">Uncharacterized protein</fullName>
    </submittedName>
</protein>
<gene>
    <name evidence="3" type="ORF">SAMN06265376_107119</name>
</gene>
<accession>A0A239C6G7</accession>
<evidence type="ECO:0000313" key="4">
    <source>
        <dbReference type="Proteomes" id="UP000198379"/>
    </source>
</evidence>
<dbReference type="RefSeq" id="WP_089373121.1">
    <property type="nucleotide sequence ID" value="NZ_BMEP01000004.1"/>
</dbReference>
<feature type="transmembrane region" description="Helical" evidence="2">
    <location>
        <begin position="45"/>
        <end position="67"/>
    </location>
</feature>
<keyword evidence="2" id="KW-0472">Membrane</keyword>
<feature type="compositionally biased region" description="Basic and acidic residues" evidence="1">
    <location>
        <begin position="113"/>
        <end position="125"/>
    </location>
</feature>
<sequence>MKPQEDIGSLIKTKLQATEKVSNEATWERIQHSLEKRKQKRRFAFYIRLGSAGLLVLIGALFLINYVSDTNKNTTTFDEEIGIENPDTKSVSKEKKADYKVSTEITTGTNLENKETTELKSDISKQQETLSNTTVSKTATEGITETKKESTKNTEIQTKPIAIAETKEEKPETNHSRKDGLNTKVIDTILNSNDVPVTQTTQKVYYYYNSKNGQEISSMDKGVIDSIVKANQVKPDSLKTNN</sequence>
<organism evidence="3 4">
    <name type="scientific">Dokdonia pacifica</name>
    <dbReference type="NCBI Taxonomy" id="1627892"/>
    <lineage>
        <taxon>Bacteria</taxon>
        <taxon>Pseudomonadati</taxon>
        <taxon>Bacteroidota</taxon>
        <taxon>Flavobacteriia</taxon>
        <taxon>Flavobacteriales</taxon>
        <taxon>Flavobacteriaceae</taxon>
        <taxon>Dokdonia</taxon>
    </lineage>
</organism>
<evidence type="ECO:0000256" key="2">
    <source>
        <dbReference type="SAM" id="Phobius"/>
    </source>
</evidence>
<keyword evidence="2" id="KW-1133">Transmembrane helix</keyword>
<evidence type="ECO:0000256" key="1">
    <source>
        <dbReference type="SAM" id="MobiDB-lite"/>
    </source>
</evidence>
<feature type="compositionally biased region" description="Polar residues" evidence="1">
    <location>
        <begin position="126"/>
        <end position="143"/>
    </location>
</feature>
<dbReference type="AlphaFoldDB" id="A0A239C6G7"/>
<keyword evidence="4" id="KW-1185">Reference proteome</keyword>
<dbReference type="EMBL" id="FZNY01000007">
    <property type="protein sequence ID" value="SNS14983.1"/>
    <property type="molecule type" value="Genomic_DNA"/>
</dbReference>
<keyword evidence="2" id="KW-0812">Transmembrane</keyword>
<evidence type="ECO:0000313" key="3">
    <source>
        <dbReference type="EMBL" id="SNS14983.1"/>
    </source>
</evidence>
<dbReference type="Proteomes" id="UP000198379">
    <property type="component" value="Unassembled WGS sequence"/>
</dbReference>
<feature type="region of interest" description="Disordered" evidence="1">
    <location>
        <begin position="113"/>
        <end position="179"/>
    </location>
</feature>
<name>A0A239C6G7_9FLAO</name>